<dbReference type="PANTHER" id="PTHR42796:SF7">
    <property type="entry name" value="2-DEHYDRO-3-DEOXY-D-ARABINONATE DEHYDRATASE"/>
    <property type="match status" value="1"/>
</dbReference>
<dbReference type="InterPro" id="IPR051121">
    <property type="entry name" value="FAH"/>
</dbReference>
<dbReference type="SUPFAM" id="SSF56529">
    <property type="entry name" value="FAH"/>
    <property type="match status" value="1"/>
</dbReference>
<keyword evidence="5" id="KW-1185">Reference proteome</keyword>
<evidence type="ECO:0000256" key="2">
    <source>
        <dbReference type="ARBA" id="ARBA00022723"/>
    </source>
</evidence>
<accession>A0AAP2DL37</accession>
<organism evidence="4 5">
    <name type="scientific">Chryseosolibacter histidini</name>
    <dbReference type="NCBI Taxonomy" id="2782349"/>
    <lineage>
        <taxon>Bacteria</taxon>
        <taxon>Pseudomonadati</taxon>
        <taxon>Bacteroidota</taxon>
        <taxon>Cytophagia</taxon>
        <taxon>Cytophagales</taxon>
        <taxon>Chryseotaleaceae</taxon>
        <taxon>Chryseosolibacter</taxon>
    </lineage>
</organism>
<feature type="domain" description="Fumarylacetoacetase-like C-terminal" evidence="3">
    <location>
        <begin position="97"/>
        <end position="277"/>
    </location>
</feature>
<keyword evidence="4" id="KW-0378">Hydrolase</keyword>
<dbReference type="AlphaFoldDB" id="A0AAP2DL37"/>
<gene>
    <name evidence="4" type="ORF">KK083_15725</name>
</gene>
<protein>
    <submittedName>
        <fullName evidence="4">Fumarylacetoacetate hydrolase family protein</fullName>
    </submittedName>
</protein>
<evidence type="ECO:0000259" key="3">
    <source>
        <dbReference type="Pfam" id="PF01557"/>
    </source>
</evidence>
<dbReference type="GO" id="GO:0044281">
    <property type="term" value="P:small molecule metabolic process"/>
    <property type="evidence" value="ECO:0007669"/>
    <property type="project" value="UniProtKB-ARBA"/>
</dbReference>
<keyword evidence="2" id="KW-0479">Metal-binding</keyword>
<dbReference type="PANTHER" id="PTHR42796">
    <property type="entry name" value="FUMARYLACETOACETATE HYDROLASE DOMAIN-CONTAINING PROTEIN 2A-RELATED"/>
    <property type="match status" value="1"/>
</dbReference>
<dbReference type="InterPro" id="IPR011234">
    <property type="entry name" value="Fumarylacetoacetase-like_C"/>
</dbReference>
<evidence type="ECO:0000256" key="1">
    <source>
        <dbReference type="ARBA" id="ARBA00010211"/>
    </source>
</evidence>
<dbReference type="EMBL" id="JAHESF010000014">
    <property type="protein sequence ID" value="MBT1698340.1"/>
    <property type="molecule type" value="Genomic_DNA"/>
</dbReference>
<name>A0AAP2DL37_9BACT</name>
<dbReference type="RefSeq" id="WP_254164396.1">
    <property type="nucleotide sequence ID" value="NZ_JAHESF010000014.1"/>
</dbReference>
<sequence length="281" mass="30972">MKLYKTKTGAVIEKDNAFYVVKNADWDTFLNDDALFEKLTKTINGMSPVADAASLLKQELQAPIQSQEVWASGVTYYRSKVGRQEESKESGGGDFYAKVYEAERPEIFFKATASRTVGHGGKVRIRRDSTWNVPEPELTLVVTSSGKIVGYTIGNDMSSRSIEGENPLYLPQAKTYDGSAALGPCIYVTEKPLPEDTRIEITISRKGKPVFNGDVTINQIKRKFKDLVSFLYRECSFPHGSFLMTGTGIVPSSDFTLHEGDEMSITIGPIGTLVNTVATNV</sequence>
<dbReference type="GO" id="GO:0016787">
    <property type="term" value="F:hydrolase activity"/>
    <property type="evidence" value="ECO:0007669"/>
    <property type="project" value="UniProtKB-KW"/>
</dbReference>
<dbReference type="Pfam" id="PF01557">
    <property type="entry name" value="FAA_hydrolase"/>
    <property type="match status" value="1"/>
</dbReference>
<proteinExistence type="inferred from homology"/>
<evidence type="ECO:0000313" key="4">
    <source>
        <dbReference type="EMBL" id="MBT1698340.1"/>
    </source>
</evidence>
<comment type="similarity">
    <text evidence="1">Belongs to the FAH family.</text>
</comment>
<reference evidence="4 5" key="1">
    <citation type="submission" date="2021-05" db="EMBL/GenBank/DDBJ databases">
        <title>A Polyphasic approach of four new species of the genus Ohtaekwangia: Ohtaekwangia histidinii sp. nov., Ohtaekwangia cretensis sp. nov., Ohtaekwangia indiensis sp. nov., Ohtaekwangia reichenbachii sp. nov. from diverse environment.</title>
        <authorList>
            <person name="Octaviana S."/>
        </authorList>
    </citation>
    <scope>NUCLEOTIDE SEQUENCE [LARGE SCALE GENOMIC DNA]</scope>
    <source>
        <strain evidence="4 5">PWU4</strain>
    </source>
</reference>
<evidence type="ECO:0000313" key="5">
    <source>
        <dbReference type="Proteomes" id="UP001319200"/>
    </source>
</evidence>
<dbReference type="Gene3D" id="3.90.850.10">
    <property type="entry name" value="Fumarylacetoacetase-like, C-terminal domain"/>
    <property type="match status" value="1"/>
</dbReference>
<dbReference type="InterPro" id="IPR036663">
    <property type="entry name" value="Fumarylacetoacetase_C_sf"/>
</dbReference>
<dbReference type="GO" id="GO:0046872">
    <property type="term" value="F:metal ion binding"/>
    <property type="evidence" value="ECO:0007669"/>
    <property type="project" value="UniProtKB-KW"/>
</dbReference>
<dbReference type="Proteomes" id="UP001319200">
    <property type="component" value="Unassembled WGS sequence"/>
</dbReference>
<comment type="caution">
    <text evidence="4">The sequence shown here is derived from an EMBL/GenBank/DDBJ whole genome shotgun (WGS) entry which is preliminary data.</text>
</comment>